<reference evidence="2 3" key="1">
    <citation type="submission" date="2020-08" db="EMBL/GenBank/DDBJ databases">
        <title>Genomic Encyclopedia of Type Strains, Phase IV (KMG-IV): sequencing the most valuable type-strain genomes for metagenomic binning, comparative biology and taxonomic classification.</title>
        <authorList>
            <person name="Goeker M."/>
        </authorList>
    </citation>
    <scope>NUCLEOTIDE SEQUENCE [LARGE SCALE GENOMIC DNA]</scope>
    <source>
        <strain evidence="2 3">DSM 29781</strain>
    </source>
</reference>
<dbReference type="InterPro" id="IPR015867">
    <property type="entry name" value="N-reg_PII/ATP_PRibTrfase_C"/>
</dbReference>
<proteinExistence type="inferred from homology"/>
<name>A0A7W8HGY0_9BURK</name>
<dbReference type="SUPFAM" id="SSF54913">
    <property type="entry name" value="GlnB-like"/>
    <property type="match status" value="1"/>
</dbReference>
<dbReference type="EMBL" id="JACHGB010000003">
    <property type="protein sequence ID" value="MBB5271862.1"/>
    <property type="molecule type" value="Genomic_DNA"/>
</dbReference>
<comment type="caution">
    <text evidence="2">The sequence shown here is derived from an EMBL/GenBank/DDBJ whole genome shotgun (WGS) entry which is preliminary data.</text>
</comment>
<dbReference type="PANTHER" id="PTHR23419">
    <property type="entry name" value="DIVALENT CATION TOLERANCE CUTA-RELATED"/>
    <property type="match status" value="1"/>
</dbReference>
<dbReference type="Gene3D" id="3.30.70.120">
    <property type="match status" value="1"/>
</dbReference>
<dbReference type="Proteomes" id="UP000532440">
    <property type="component" value="Unassembled WGS sequence"/>
</dbReference>
<dbReference type="PANTHER" id="PTHR23419:SF8">
    <property type="entry name" value="FI09726P"/>
    <property type="match status" value="1"/>
</dbReference>
<dbReference type="AlphaFoldDB" id="A0A7W8HGY0"/>
<dbReference type="GO" id="GO:0010038">
    <property type="term" value="P:response to metal ion"/>
    <property type="evidence" value="ECO:0007669"/>
    <property type="project" value="InterPro"/>
</dbReference>
<keyword evidence="3" id="KW-1185">Reference proteome</keyword>
<dbReference type="InterPro" id="IPR011322">
    <property type="entry name" value="N-reg_PII-like_a/b"/>
</dbReference>
<accession>A0A7W8HGY0</accession>
<dbReference type="RefSeq" id="WP_183966608.1">
    <property type="nucleotide sequence ID" value="NZ_BAABEW010000001.1"/>
</dbReference>
<evidence type="ECO:0000313" key="3">
    <source>
        <dbReference type="Proteomes" id="UP000532440"/>
    </source>
</evidence>
<sequence length="135" mass="15200">MSDQPDPERKAPLPVPEPVRIPPPNSMLVVFTTLPDEETANEIADVLVGEHLAACVTVMAPCRSVYRWRGEVEEAGEVPLLIKTAADRYPALQARLKELHPYDVPEILAWRPDAGWPGYADWVIAETRAPRRWPR</sequence>
<dbReference type="GO" id="GO:0005507">
    <property type="term" value="F:copper ion binding"/>
    <property type="evidence" value="ECO:0007669"/>
    <property type="project" value="TreeGrafter"/>
</dbReference>
<gene>
    <name evidence="2" type="ORF">HNQ70_001872</name>
</gene>
<evidence type="ECO:0000256" key="1">
    <source>
        <dbReference type="ARBA" id="ARBA00010169"/>
    </source>
</evidence>
<organism evidence="2 3">
    <name type="scientific">Quisquiliibacterium transsilvanicum</name>
    <dbReference type="NCBI Taxonomy" id="1549638"/>
    <lineage>
        <taxon>Bacteria</taxon>
        <taxon>Pseudomonadati</taxon>
        <taxon>Pseudomonadota</taxon>
        <taxon>Betaproteobacteria</taxon>
        <taxon>Burkholderiales</taxon>
        <taxon>Burkholderiaceae</taxon>
        <taxon>Quisquiliibacterium</taxon>
    </lineage>
</organism>
<evidence type="ECO:0000313" key="2">
    <source>
        <dbReference type="EMBL" id="MBB5271862.1"/>
    </source>
</evidence>
<dbReference type="Pfam" id="PF03091">
    <property type="entry name" value="CutA1"/>
    <property type="match status" value="1"/>
</dbReference>
<comment type="similarity">
    <text evidence="1">Belongs to the CutA family.</text>
</comment>
<dbReference type="InterPro" id="IPR004323">
    <property type="entry name" value="Ion_tolerance_CutA"/>
</dbReference>
<protein>
    <submittedName>
        <fullName evidence="2">Periplasmic divalent cation tolerance protein</fullName>
    </submittedName>
</protein>